<keyword evidence="7" id="KW-1185">Reference proteome</keyword>
<evidence type="ECO:0000313" key="6">
    <source>
        <dbReference type="EMBL" id="KAK4214867.1"/>
    </source>
</evidence>
<comment type="similarity">
    <text evidence="1">Belongs to the universal ribosomal protein uL23 family.</text>
</comment>
<accession>A0AAN7B9D7</accession>
<keyword evidence="3" id="KW-0687">Ribonucleoprotein</keyword>
<organism evidence="6 7">
    <name type="scientific">Rhypophila decipiens</name>
    <dbReference type="NCBI Taxonomy" id="261697"/>
    <lineage>
        <taxon>Eukaryota</taxon>
        <taxon>Fungi</taxon>
        <taxon>Dikarya</taxon>
        <taxon>Ascomycota</taxon>
        <taxon>Pezizomycotina</taxon>
        <taxon>Sordariomycetes</taxon>
        <taxon>Sordariomycetidae</taxon>
        <taxon>Sordariales</taxon>
        <taxon>Naviculisporaceae</taxon>
        <taxon>Rhypophila</taxon>
    </lineage>
</organism>
<dbReference type="SUPFAM" id="SSF54189">
    <property type="entry name" value="Ribosomal proteins S24e, L23 and L15e"/>
    <property type="match status" value="1"/>
</dbReference>
<proteinExistence type="inferred from homology"/>
<evidence type="ECO:0000256" key="2">
    <source>
        <dbReference type="ARBA" id="ARBA00022980"/>
    </source>
</evidence>
<dbReference type="PANTHER" id="PTHR12059">
    <property type="entry name" value="RIBOSOMAL PROTEIN L23-RELATED"/>
    <property type="match status" value="1"/>
</dbReference>
<evidence type="ECO:0000256" key="4">
    <source>
        <dbReference type="ARBA" id="ARBA00039977"/>
    </source>
</evidence>
<evidence type="ECO:0000256" key="5">
    <source>
        <dbReference type="SAM" id="MobiDB-lite"/>
    </source>
</evidence>
<dbReference type="EMBL" id="MU858087">
    <property type="protein sequence ID" value="KAK4214867.1"/>
    <property type="molecule type" value="Genomic_DNA"/>
</dbReference>
<reference evidence="6" key="1">
    <citation type="journal article" date="2023" name="Mol. Phylogenet. Evol.">
        <title>Genome-scale phylogeny and comparative genomics of the fungal order Sordariales.</title>
        <authorList>
            <person name="Hensen N."/>
            <person name="Bonometti L."/>
            <person name="Westerberg I."/>
            <person name="Brannstrom I.O."/>
            <person name="Guillou S."/>
            <person name="Cros-Aarteil S."/>
            <person name="Calhoun S."/>
            <person name="Haridas S."/>
            <person name="Kuo A."/>
            <person name="Mondo S."/>
            <person name="Pangilinan J."/>
            <person name="Riley R."/>
            <person name="LaButti K."/>
            <person name="Andreopoulos B."/>
            <person name="Lipzen A."/>
            <person name="Chen C."/>
            <person name="Yan M."/>
            <person name="Daum C."/>
            <person name="Ng V."/>
            <person name="Clum A."/>
            <person name="Steindorff A."/>
            <person name="Ohm R.A."/>
            <person name="Martin F."/>
            <person name="Silar P."/>
            <person name="Natvig D.O."/>
            <person name="Lalanne C."/>
            <person name="Gautier V."/>
            <person name="Ament-Velasquez S.L."/>
            <person name="Kruys A."/>
            <person name="Hutchinson M.I."/>
            <person name="Powell A.J."/>
            <person name="Barry K."/>
            <person name="Miller A.N."/>
            <person name="Grigoriev I.V."/>
            <person name="Debuchy R."/>
            <person name="Gladieux P."/>
            <person name="Hiltunen Thoren M."/>
            <person name="Johannesson H."/>
        </authorList>
    </citation>
    <scope>NUCLEOTIDE SEQUENCE</scope>
    <source>
        <strain evidence="6">PSN293</strain>
    </source>
</reference>
<name>A0AAN7B9D7_9PEZI</name>
<dbReference type="InterPro" id="IPR012678">
    <property type="entry name" value="Ribosomal_uL23/eL15/eS24_sf"/>
</dbReference>
<dbReference type="PANTHER" id="PTHR12059:SF5">
    <property type="entry name" value="LARGE RIBOSOMAL SUBUNIT PROTEIN UL23M"/>
    <property type="match status" value="1"/>
</dbReference>
<keyword evidence="2" id="KW-0689">Ribosomal protein</keyword>
<comment type="caution">
    <text evidence="6">The sequence shown here is derived from an EMBL/GenBank/DDBJ whole genome shotgun (WGS) entry which is preliminary data.</text>
</comment>
<dbReference type="Proteomes" id="UP001301769">
    <property type="component" value="Unassembled WGS sequence"/>
</dbReference>
<dbReference type="InterPro" id="IPR012677">
    <property type="entry name" value="Nucleotide-bd_a/b_plait_sf"/>
</dbReference>
<evidence type="ECO:0000313" key="7">
    <source>
        <dbReference type="Proteomes" id="UP001301769"/>
    </source>
</evidence>
<feature type="region of interest" description="Disordered" evidence="5">
    <location>
        <begin position="223"/>
        <end position="247"/>
    </location>
</feature>
<dbReference type="Gene3D" id="3.30.70.330">
    <property type="match status" value="1"/>
</dbReference>
<sequence>MATRAATRVGRNFKRGGKEVYLPNHVITFIRPKPKQPPNLATFVVPLTFNKLDLRDYLFHAYNVKVTGVRSFINEKKPERKNGDGPWYRPRSQKMMIAELVDPFVWPEPPEKSSEARSEFDYDMYERTERERTEMEKKHTNTAKSVIPMRDEQRTPNEVKLLRKSANELLSRKATWTGKALLDEGEGHWVEVEEDVKVPKGKQGAVVEEEEDAKLGSEREAHLKSLNEKDHDVVVEDQQRIPPKKDN</sequence>
<dbReference type="GO" id="GO:0032543">
    <property type="term" value="P:mitochondrial translation"/>
    <property type="evidence" value="ECO:0007669"/>
    <property type="project" value="TreeGrafter"/>
</dbReference>
<dbReference type="InterPro" id="IPR013025">
    <property type="entry name" value="Ribosomal_uL23-like"/>
</dbReference>
<reference evidence="6" key="2">
    <citation type="submission" date="2023-05" db="EMBL/GenBank/DDBJ databases">
        <authorList>
            <consortium name="Lawrence Berkeley National Laboratory"/>
            <person name="Steindorff A."/>
            <person name="Hensen N."/>
            <person name="Bonometti L."/>
            <person name="Westerberg I."/>
            <person name="Brannstrom I.O."/>
            <person name="Guillou S."/>
            <person name="Cros-Aarteil S."/>
            <person name="Calhoun S."/>
            <person name="Haridas S."/>
            <person name="Kuo A."/>
            <person name="Mondo S."/>
            <person name="Pangilinan J."/>
            <person name="Riley R."/>
            <person name="Labutti K."/>
            <person name="Andreopoulos B."/>
            <person name="Lipzen A."/>
            <person name="Chen C."/>
            <person name="Yanf M."/>
            <person name="Daum C."/>
            <person name="Ng V."/>
            <person name="Clum A."/>
            <person name="Ohm R."/>
            <person name="Martin F."/>
            <person name="Silar P."/>
            <person name="Natvig D."/>
            <person name="Lalanne C."/>
            <person name="Gautier V."/>
            <person name="Ament-Velasquez S.L."/>
            <person name="Kruys A."/>
            <person name="Hutchinson M.I."/>
            <person name="Powell A.J."/>
            <person name="Barry K."/>
            <person name="Miller A.N."/>
            <person name="Grigoriev I.V."/>
            <person name="Debuchy R."/>
            <person name="Gladieux P."/>
            <person name="Thoren M.H."/>
            <person name="Johannesson H."/>
        </authorList>
    </citation>
    <scope>NUCLEOTIDE SEQUENCE</scope>
    <source>
        <strain evidence="6">PSN293</strain>
    </source>
</reference>
<evidence type="ECO:0000256" key="1">
    <source>
        <dbReference type="ARBA" id="ARBA00006700"/>
    </source>
</evidence>
<dbReference type="GO" id="GO:0003735">
    <property type="term" value="F:structural constituent of ribosome"/>
    <property type="evidence" value="ECO:0007669"/>
    <property type="project" value="InterPro"/>
</dbReference>
<dbReference type="GO" id="GO:0005762">
    <property type="term" value="C:mitochondrial large ribosomal subunit"/>
    <property type="evidence" value="ECO:0007669"/>
    <property type="project" value="TreeGrafter"/>
</dbReference>
<dbReference type="Pfam" id="PF00276">
    <property type="entry name" value="Ribosomal_L23"/>
    <property type="match status" value="1"/>
</dbReference>
<evidence type="ECO:0000256" key="3">
    <source>
        <dbReference type="ARBA" id="ARBA00023274"/>
    </source>
</evidence>
<dbReference type="AlphaFoldDB" id="A0AAN7B9D7"/>
<protein>
    <recommendedName>
        <fullName evidence="4">Large ribosomal subunit protein uL23m</fullName>
    </recommendedName>
</protein>
<gene>
    <name evidence="6" type="ORF">QBC37DRAFT_372612</name>
</gene>